<dbReference type="Gene3D" id="2.60.40.10">
    <property type="entry name" value="Immunoglobulins"/>
    <property type="match status" value="5"/>
</dbReference>
<dbReference type="GO" id="GO:0005911">
    <property type="term" value="C:cell-cell junction"/>
    <property type="evidence" value="ECO:0007669"/>
    <property type="project" value="TreeGrafter"/>
</dbReference>
<feature type="domain" description="Ig-like" evidence="8">
    <location>
        <begin position="79"/>
        <end position="191"/>
    </location>
</feature>
<dbReference type="InterPro" id="IPR051275">
    <property type="entry name" value="Cell_adhesion_signaling"/>
</dbReference>
<dbReference type="InterPro" id="IPR003598">
    <property type="entry name" value="Ig_sub2"/>
</dbReference>
<feature type="region of interest" description="Disordered" evidence="6">
    <location>
        <begin position="708"/>
        <end position="729"/>
    </location>
</feature>
<evidence type="ECO:0000256" key="1">
    <source>
        <dbReference type="ARBA" id="ARBA00004479"/>
    </source>
</evidence>
<dbReference type="SMART" id="SM00408">
    <property type="entry name" value="IGc2"/>
    <property type="match status" value="3"/>
</dbReference>
<dbReference type="PANTHER" id="PTHR11640:SF154">
    <property type="entry name" value="IRREGULAR CHIASM C-ROUGHEST PROTEIN-LIKE PROTEIN"/>
    <property type="match status" value="1"/>
</dbReference>
<feature type="domain" description="Ig-like" evidence="8">
    <location>
        <begin position="318"/>
        <end position="403"/>
    </location>
</feature>
<dbReference type="CDD" id="cd00096">
    <property type="entry name" value="Ig"/>
    <property type="match status" value="1"/>
</dbReference>
<evidence type="ECO:0000313" key="10">
    <source>
        <dbReference type="Proteomes" id="UP000667349"/>
    </source>
</evidence>
<feature type="non-terminal residue" evidence="9">
    <location>
        <position position="766"/>
    </location>
</feature>
<dbReference type="AlphaFoldDB" id="A0A836EIR8"/>
<comment type="subcellular location">
    <subcellularLocation>
        <location evidence="1">Membrane</location>
        <topology evidence="1">Single-pass type I membrane protein</topology>
    </subcellularLocation>
</comment>
<keyword evidence="10" id="KW-1185">Reference proteome</keyword>
<feature type="transmembrane region" description="Helical" evidence="7">
    <location>
        <begin position="614"/>
        <end position="638"/>
    </location>
</feature>
<protein>
    <submittedName>
        <fullName evidence="9">SYG1 protein</fullName>
    </submittedName>
</protein>
<keyword evidence="7" id="KW-0812">Transmembrane</keyword>
<evidence type="ECO:0000256" key="3">
    <source>
        <dbReference type="ARBA" id="ARBA00023157"/>
    </source>
</evidence>
<dbReference type="InterPro" id="IPR013162">
    <property type="entry name" value="CD80_C2-set"/>
</dbReference>
<keyword evidence="2 7" id="KW-0472">Membrane</keyword>
<dbReference type="InterPro" id="IPR007110">
    <property type="entry name" value="Ig-like_dom"/>
</dbReference>
<feature type="domain" description="Ig-like" evidence="8">
    <location>
        <begin position="408"/>
        <end position="496"/>
    </location>
</feature>
<reference evidence="9" key="1">
    <citation type="submission" date="2020-02" db="EMBL/GenBank/DDBJ databases">
        <title>Relaxed selection underlies rapid genomic changes in the transitions from sociality to social parasitism in ants.</title>
        <authorList>
            <person name="Bi X."/>
        </authorList>
    </citation>
    <scope>NUCLEOTIDE SEQUENCE</scope>
    <source>
        <strain evidence="9">BGI-DK2013a</strain>
        <tissue evidence="9">Whole body</tissue>
    </source>
</reference>
<dbReference type="InterPro" id="IPR036179">
    <property type="entry name" value="Ig-like_dom_sf"/>
</dbReference>
<evidence type="ECO:0000256" key="7">
    <source>
        <dbReference type="SAM" id="Phobius"/>
    </source>
</evidence>
<dbReference type="PROSITE" id="PS50835">
    <property type="entry name" value="IG_LIKE"/>
    <property type="match status" value="4"/>
</dbReference>
<evidence type="ECO:0000256" key="5">
    <source>
        <dbReference type="ARBA" id="ARBA00023319"/>
    </source>
</evidence>
<dbReference type="InterPro" id="IPR003599">
    <property type="entry name" value="Ig_sub"/>
</dbReference>
<dbReference type="SMART" id="SM00409">
    <property type="entry name" value="IG"/>
    <property type="match status" value="4"/>
</dbReference>
<name>A0A836EIR8_9HYME</name>
<organism evidence="9 10">
    <name type="scientific">Acromyrmex insinuator</name>
    <dbReference type="NCBI Taxonomy" id="230686"/>
    <lineage>
        <taxon>Eukaryota</taxon>
        <taxon>Metazoa</taxon>
        <taxon>Ecdysozoa</taxon>
        <taxon>Arthropoda</taxon>
        <taxon>Hexapoda</taxon>
        <taxon>Insecta</taxon>
        <taxon>Pterygota</taxon>
        <taxon>Neoptera</taxon>
        <taxon>Endopterygota</taxon>
        <taxon>Hymenoptera</taxon>
        <taxon>Apocrita</taxon>
        <taxon>Aculeata</taxon>
        <taxon>Formicoidea</taxon>
        <taxon>Formicidae</taxon>
        <taxon>Myrmicinae</taxon>
        <taxon>Acromyrmex</taxon>
    </lineage>
</organism>
<evidence type="ECO:0000256" key="6">
    <source>
        <dbReference type="SAM" id="MobiDB-lite"/>
    </source>
</evidence>
<proteinExistence type="predicted"/>
<sequence>MWDEGMLYGGACIWYFAKDRELYTAERNRAVKTLSKVHGAKEVFSACDRVISLLKSGQPLYVVFFWDVHYGPAYVTGVPRLRYAPVAAAATTLLLAVCHGIQQFEETPQYTEVNPGQDAKLVCRVLGKRGQCIWQKDQKPIGMHLKKYEWVGSPDIGDCSLWVRSATLEFDDGLWQCQVTASDFTTQDALASEPARLVVRVSPQRPQIEYADRLILPGSNVTARAGEIATLTCRARYGNPSPLIKWYVGETEMRTLRPQVNSTEIDNPRTWATYSVCEILAERSRYGQPIRCVAIHPAYANPTMSSSTEVRFDVRYAPETRLVGVPTGQLEEGRDQLEIRCLADANPPASILWRKTKSPGVTEVASIGETLMFSPIYRNHAAVYLCEASNIEGESSPVSVQVSVNYPPTISAVGPDRLTTALLYSGASFECHADAMPPAEYRWAQIFTDGRMPLECGTGQRLILTNVTYEQQGQYICLASNKINGNVREVKSDPVSLQVVGAPRVVKPTITEKFVVVTTEGNPARLEIRLCSDPKPRLVAWEWGSTRLHAGEVLEPRYRALDLEPLPSEDCYIAILELTSTVKEDQRLYHVIVENDRGSDRRALMLKVDEPGQIPLVIGAVAGFTVLSVLIMGFVCFLRSDRCCVARNTVPALQQVHCTKASNAMIEDPRLAVDTMDRTSQQFVPEKRANHVLKPVPSQQYQQECYQHDPQHQQQHYQRHHHHGQPHGQYTLQGEQLFLKPDRLATLKPHYKSEKPPQYTTFKPNN</sequence>
<evidence type="ECO:0000256" key="2">
    <source>
        <dbReference type="ARBA" id="ARBA00023136"/>
    </source>
</evidence>
<comment type="caution">
    <text evidence="9">The sequence shown here is derived from an EMBL/GenBank/DDBJ whole genome shotgun (WGS) entry which is preliminary data.</text>
</comment>
<dbReference type="Pfam" id="PF08205">
    <property type="entry name" value="C2-set_2"/>
    <property type="match status" value="1"/>
</dbReference>
<evidence type="ECO:0000259" key="8">
    <source>
        <dbReference type="PROSITE" id="PS50835"/>
    </source>
</evidence>
<dbReference type="EMBL" id="JAANHZ010000856">
    <property type="protein sequence ID" value="KAG5306162.1"/>
    <property type="molecule type" value="Genomic_DNA"/>
</dbReference>
<dbReference type="SUPFAM" id="SSF48726">
    <property type="entry name" value="Immunoglobulin"/>
    <property type="match status" value="4"/>
</dbReference>
<dbReference type="InterPro" id="IPR013783">
    <property type="entry name" value="Ig-like_fold"/>
</dbReference>
<accession>A0A836EIR8</accession>
<keyword evidence="4" id="KW-0325">Glycoprotein</keyword>
<dbReference type="GO" id="GO:0050839">
    <property type="term" value="F:cell adhesion molecule binding"/>
    <property type="evidence" value="ECO:0007669"/>
    <property type="project" value="TreeGrafter"/>
</dbReference>
<dbReference type="Proteomes" id="UP000667349">
    <property type="component" value="Unassembled WGS sequence"/>
</dbReference>
<feature type="domain" description="Ig-like" evidence="8">
    <location>
        <begin position="206"/>
        <end position="311"/>
    </location>
</feature>
<keyword evidence="5" id="KW-0393">Immunoglobulin domain</keyword>
<evidence type="ECO:0000256" key="4">
    <source>
        <dbReference type="ARBA" id="ARBA00023180"/>
    </source>
</evidence>
<feature type="non-terminal residue" evidence="9">
    <location>
        <position position="1"/>
    </location>
</feature>
<keyword evidence="7" id="KW-1133">Transmembrane helix</keyword>
<dbReference type="GO" id="GO:0098609">
    <property type="term" value="P:cell-cell adhesion"/>
    <property type="evidence" value="ECO:0007669"/>
    <property type="project" value="TreeGrafter"/>
</dbReference>
<dbReference type="PANTHER" id="PTHR11640">
    <property type="entry name" value="NEPHRIN"/>
    <property type="match status" value="1"/>
</dbReference>
<evidence type="ECO:0000313" key="9">
    <source>
        <dbReference type="EMBL" id="KAG5306162.1"/>
    </source>
</evidence>
<dbReference type="GO" id="GO:0005886">
    <property type="term" value="C:plasma membrane"/>
    <property type="evidence" value="ECO:0007669"/>
    <property type="project" value="TreeGrafter"/>
</dbReference>
<keyword evidence="3" id="KW-1015">Disulfide bond</keyword>
<gene>
    <name evidence="9" type="primary">Syg1_1</name>
    <name evidence="9" type="ORF">G6Z75_0007684</name>
</gene>